<dbReference type="InterPro" id="IPR034035">
    <property type="entry name" value="Astacin-like_dom"/>
</dbReference>
<dbReference type="CDD" id="cd04280">
    <property type="entry name" value="ZnMc_astacin_like"/>
    <property type="match status" value="1"/>
</dbReference>
<protein>
    <recommendedName>
        <fullName evidence="2">Metalloendopeptidase</fullName>
        <ecNumber evidence="2">3.4.24.-</ecNumber>
    </recommendedName>
</protein>
<dbReference type="InterPro" id="IPR024079">
    <property type="entry name" value="MetalloPept_cat_dom_sf"/>
</dbReference>
<dbReference type="KEGG" id="epa:110240649"/>
<dbReference type="Pfam" id="PF01400">
    <property type="entry name" value="Astacin"/>
    <property type="match status" value="1"/>
</dbReference>
<comment type="cofactor">
    <cofactor evidence="1 2">
        <name>Zn(2+)</name>
        <dbReference type="ChEBI" id="CHEBI:29105"/>
    </cofactor>
    <text evidence="1 2">Binds 1 zinc ion per subunit.</text>
</comment>
<evidence type="ECO:0000256" key="3">
    <source>
        <dbReference type="SAM" id="MobiDB-lite"/>
    </source>
</evidence>
<keyword evidence="1 2" id="KW-0862">Zinc</keyword>
<dbReference type="AlphaFoldDB" id="A0A913XBT9"/>
<sequence>MLLLIAFTFLEISLTTIQGKPVDSRLELVENDMLITNDQKQVYNQLKDGRVRRAAIKDKWLWPGGKVPYTFGKNLNDVGKRIAKQAMQHWMDRTCVKFIERSNQKNYLEFTYDGGCKAQVGYRKEPKQLISIGSSDQSSYSPCTLGSTIHELGHSIGFFHEHTRPDRDKFVRVIESNVRKEAAFDFEKVSTAFLDSRGNDYDYGSIMHYSRYQGNNAYGAVTLEPLVPNTDIGQRIALSQGDIDQTNKMYQCDAQGESHFTYNGDKDEDKTIDYGNIKGPKPGDILD</sequence>
<name>A0A913XBT9_EXADI</name>
<dbReference type="PANTHER" id="PTHR10127:SF861">
    <property type="entry name" value="DORSAL-VENTRAL PATTERNING PROTEIN TOLLOID-RELATED"/>
    <property type="match status" value="1"/>
</dbReference>
<keyword evidence="1 2" id="KW-0482">Metalloprotease</keyword>
<feature type="binding site" evidence="1">
    <location>
        <position position="150"/>
    </location>
    <ligand>
        <name>Zn(2+)</name>
        <dbReference type="ChEBI" id="CHEBI:29105"/>
        <note>catalytic</note>
    </ligand>
</feature>
<comment type="caution">
    <text evidence="1">Lacks conserved residue(s) required for the propagation of feature annotation.</text>
</comment>
<accession>A0A913XBT9</accession>
<dbReference type="InterPro" id="IPR001506">
    <property type="entry name" value="Peptidase_M12A"/>
</dbReference>
<keyword evidence="6" id="KW-1185">Reference proteome</keyword>
<feature type="binding site" evidence="1">
    <location>
        <position position="154"/>
    </location>
    <ligand>
        <name>Zn(2+)</name>
        <dbReference type="ChEBI" id="CHEBI:29105"/>
        <note>catalytic</note>
    </ligand>
</feature>
<keyword evidence="1 2" id="KW-0378">Hydrolase</keyword>
<dbReference type="EC" id="3.4.24.-" evidence="2"/>
<feature type="binding site" evidence="1">
    <location>
        <position position="160"/>
    </location>
    <ligand>
        <name>Zn(2+)</name>
        <dbReference type="ChEBI" id="CHEBI:29105"/>
        <note>catalytic</note>
    </ligand>
</feature>
<organism evidence="5 6">
    <name type="scientific">Exaiptasia diaphana</name>
    <name type="common">Tropical sea anemone</name>
    <name type="synonym">Aiptasia pulchella</name>
    <dbReference type="NCBI Taxonomy" id="2652724"/>
    <lineage>
        <taxon>Eukaryota</taxon>
        <taxon>Metazoa</taxon>
        <taxon>Cnidaria</taxon>
        <taxon>Anthozoa</taxon>
        <taxon>Hexacorallia</taxon>
        <taxon>Actiniaria</taxon>
        <taxon>Aiptasiidae</taxon>
        <taxon>Exaiptasia</taxon>
    </lineage>
</organism>
<keyword evidence="1 2" id="KW-0479">Metal-binding</keyword>
<evidence type="ECO:0000256" key="1">
    <source>
        <dbReference type="PROSITE-ProRule" id="PRU01211"/>
    </source>
</evidence>
<dbReference type="EnsemblMetazoa" id="XM_021046458.2">
    <property type="protein sequence ID" value="XP_020902117.2"/>
    <property type="gene ID" value="LOC110240649"/>
</dbReference>
<dbReference type="InterPro" id="IPR006026">
    <property type="entry name" value="Peptidase_Metallo"/>
</dbReference>
<dbReference type="PRINTS" id="PR00480">
    <property type="entry name" value="ASTACIN"/>
</dbReference>
<dbReference type="GO" id="GO:0004222">
    <property type="term" value="F:metalloendopeptidase activity"/>
    <property type="evidence" value="ECO:0007669"/>
    <property type="project" value="UniProtKB-UniRule"/>
</dbReference>
<proteinExistence type="predicted"/>
<dbReference type="GO" id="GO:0006508">
    <property type="term" value="P:proteolysis"/>
    <property type="evidence" value="ECO:0007669"/>
    <property type="project" value="UniProtKB-KW"/>
</dbReference>
<keyword evidence="1 2" id="KW-0645">Protease</keyword>
<dbReference type="OrthoDB" id="291007at2759"/>
<dbReference type="RefSeq" id="XP_020902117.2">
    <property type="nucleotide sequence ID" value="XM_021046458.2"/>
</dbReference>
<dbReference type="PROSITE" id="PS51864">
    <property type="entry name" value="ASTACIN"/>
    <property type="match status" value="1"/>
</dbReference>
<dbReference type="Proteomes" id="UP000887567">
    <property type="component" value="Unplaced"/>
</dbReference>
<dbReference type="SUPFAM" id="SSF55486">
    <property type="entry name" value="Metalloproteases ('zincins'), catalytic domain"/>
    <property type="match status" value="1"/>
</dbReference>
<evidence type="ECO:0000256" key="2">
    <source>
        <dbReference type="RuleBase" id="RU361183"/>
    </source>
</evidence>
<feature type="chain" id="PRO_5038165288" description="Metalloendopeptidase" evidence="2">
    <location>
        <begin position="20"/>
        <end position="287"/>
    </location>
</feature>
<evidence type="ECO:0000259" key="4">
    <source>
        <dbReference type="PROSITE" id="PS51864"/>
    </source>
</evidence>
<feature type="signal peptide" evidence="2">
    <location>
        <begin position="1"/>
        <end position="19"/>
    </location>
</feature>
<reference evidence="5" key="1">
    <citation type="submission" date="2022-11" db="UniProtKB">
        <authorList>
            <consortium name="EnsemblMetazoa"/>
        </authorList>
    </citation>
    <scope>IDENTIFICATION</scope>
</reference>
<feature type="active site" evidence="1">
    <location>
        <position position="151"/>
    </location>
</feature>
<evidence type="ECO:0000313" key="5">
    <source>
        <dbReference type="EnsemblMetazoa" id="XP_020902117.2"/>
    </source>
</evidence>
<dbReference type="Gene3D" id="3.40.390.10">
    <property type="entry name" value="Collagenase (Catalytic Domain)"/>
    <property type="match status" value="1"/>
</dbReference>
<dbReference type="SMART" id="SM00235">
    <property type="entry name" value="ZnMc"/>
    <property type="match status" value="1"/>
</dbReference>
<dbReference type="GeneID" id="110240649"/>
<dbReference type="PANTHER" id="PTHR10127">
    <property type="entry name" value="DISCOIDIN, CUB, EGF, LAMININ , AND ZINC METALLOPROTEASE DOMAIN CONTAINING"/>
    <property type="match status" value="1"/>
</dbReference>
<feature type="domain" description="Peptidase M12A" evidence="4">
    <location>
        <begin position="54"/>
        <end position="253"/>
    </location>
</feature>
<feature type="region of interest" description="Disordered" evidence="3">
    <location>
        <begin position="259"/>
        <end position="287"/>
    </location>
</feature>
<dbReference type="OMA" id="GWQNRKN"/>
<evidence type="ECO:0000313" key="6">
    <source>
        <dbReference type="Proteomes" id="UP000887567"/>
    </source>
</evidence>
<dbReference type="GO" id="GO:0008270">
    <property type="term" value="F:zinc ion binding"/>
    <property type="evidence" value="ECO:0007669"/>
    <property type="project" value="UniProtKB-UniRule"/>
</dbReference>
<keyword evidence="2" id="KW-0732">Signal</keyword>